<dbReference type="PANTHER" id="PTHR35399">
    <property type="entry name" value="SLR8030 PROTEIN"/>
    <property type="match status" value="1"/>
</dbReference>
<dbReference type="InterPro" id="IPR008557">
    <property type="entry name" value="PhoX"/>
</dbReference>
<keyword evidence="2" id="KW-1185">Reference proteome</keyword>
<dbReference type="Pfam" id="PF05787">
    <property type="entry name" value="PhoX"/>
    <property type="match status" value="1"/>
</dbReference>
<dbReference type="RefSeq" id="WP_377352221.1">
    <property type="nucleotide sequence ID" value="NZ_JBHTLQ010000003.1"/>
</dbReference>
<accession>A0ABW3SZC5</accession>
<protein>
    <submittedName>
        <fullName evidence="1">Alkaline phosphatase PhoX</fullName>
    </submittedName>
</protein>
<dbReference type="EMBL" id="JBHTLQ010000003">
    <property type="protein sequence ID" value="MFD1189357.1"/>
    <property type="molecule type" value="Genomic_DNA"/>
</dbReference>
<dbReference type="SUPFAM" id="SSF63829">
    <property type="entry name" value="Calcium-dependent phosphotriesterase"/>
    <property type="match status" value="1"/>
</dbReference>
<dbReference type="Proteomes" id="UP001597216">
    <property type="component" value="Unassembled WGS sequence"/>
</dbReference>
<proteinExistence type="predicted"/>
<dbReference type="InterPro" id="IPR006311">
    <property type="entry name" value="TAT_signal"/>
</dbReference>
<dbReference type="PROSITE" id="PS51318">
    <property type="entry name" value="TAT"/>
    <property type="match status" value="1"/>
</dbReference>
<gene>
    <name evidence="1" type="ORF">ACFQ27_02100</name>
</gene>
<evidence type="ECO:0000313" key="2">
    <source>
        <dbReference type="Proteomes" id="UP001597216"/>
    </source>
</evidence>
<evidence type="ECO:0000313" key="1">
    <source>
        <dbReference type="EMBL" id="MFD1189357.1"/>
    </source>
</evidence>
<sequence>MFTSRRRLIQGTSATLAFSGLARYASAQDRARQASAAEIEADAYRSEVYGYGPLRSDPARLFDLPEGFSYTAFSRAGEPMSDGFVTPYKADGMGCFPLDDHQVILVRNHELKPRDVERSAYGPERKLAAKMPADRVYDFDDENLPATGGTTTLVYDLRKRALERSHLSLTGTSTNCAGGVTPWGSWLSCEETTQAKGQEAQKDHGWVFEVPSQLKGVADPLPITGMGRFRHEAACIDPRTGVVYLTEDVGDGLCLFYRYLPHDRTKLLAGGRLQALALPEGAEADPRNWEEAYWQPGDWRNVDWVDLDGVDNPYEDLRYRGHAKGAAWFARGEGIHFGQGELYFTCTSGGLQKGGQIFRYVPSPREGQSDEASQPGRLQLFVEQPDTRVMEMCDNLAISPWGHLMVCEDKVGGINYLRGVTPEGKTYTLGRNAAAGAGDVGGNSELAGVCFSPDGTTLFVNIYMPGVTLAITGPWAKFRA</sequence>
<comment type="caution">
    <text evidence="1">The sequence shown here is derived from an EMBL/GenBank/DDBJ whole genome shotgun (WGS) entry which is preliminary data.</text>
</comment>
<organism evidence="1 2">
    <name type="scientific">Phenylobacterium conjunctum</name>
    <dbReference type="NCBI Taxonomy" id="1298959"/>
    <lineage>
        <taxon>Bacteria</taxon>
        <taxon>Pseudomonadati</taxon>
        <taxon>Pseudomonadota</taxon>
        <taxon>Alphaproteobacteria</taxon>
        <taxon>Caulobacterales</taxon>
        <taxon>Caulobacteraceae</taxon>
        <taxon>Phenylobacterium</taxon>
    </lineage>
</organism>
<reference evidence="2" key="1">
    <citation type="journal article" date="2019" name="Int. J. Syst. Evol. Microbiol.">
        <title>The Global Catalogue of Microorganisms (GCM) 10K type strain sequencing project: providing services to taxonomists for standard genome sequencing and annotation.</title>
        <authorList>
            <consortium name="The Broad Institute Genomics Platform"/>
            <consortium name="The Broad Institute Genome Sequencing Center for Infectious Disease"/>
            <person name="Wu L."/>
            <person name="Ma J."/>
        </authorList>
    </citation>
    <scope>NUCLEOTIDE SEQUENCE [LARGE SCALE GENOMIC DNA]</scope>
    <source>
        <strain evidence="2">CCUG 55074</strain>
    </source>
</reference>
<name>A0ABW3SZC5_9CAUL</name>
<dbReference type="PANTHER" id="PTHR35399:SF4">
    <property type="entry name" value="MEMBRANE PROTEIN"/>
    <property type="match status" value="1"/>
</dbReference>